<accession>A0A0U0RY59</accession>
<gene>
    <name evidence="1" type="ORF">ERS007703_02842</name>
    <name evidence="2" type="ORF">ERS007720_02455</name>
</gene>
<proteinExistence type="predicted"/>
<evidence type="ECO:0000313" key="2">
    <source>
        <dbReference type="EMBL" id="COW36025.1"/>
    </source>
</evidence>
<dbReference type="Proteomes" id="UP000044938">
    <property type="component" value="Unassembled WGS sequence"/>
</dbReference>
<organism evidence="1 3">
    <name type="scientific">Mycobacterium tuberculosis</name>
    <dbReference type="NCBI Taxonomy" id="1773"/>
    <lineage>
        <taxon>Bacteria</taxon>
        <taxon>Bacillati</taxon>
        <taxon>Actinomycetota</taxon>
        <taxon>Actinomycetes</taxon>
        <taxon>Mycobacteriales</taxon>
        <taxon>Mycobacteriaceae</taxon>
        <taxon>Mycobacterium</taxon>
        <taxon>Mycobacterium tuberculosis complex</taxon>
    </lineage>
</organism>
<evidence type="ECO:0000313" key="4">
    <source>
        <dbReference type="Proteomes" id="UP000044938"/>
    </source>
</evidence>
<sequence>MTGRFAQSVCAARASANAASTSAAVPTGIVVNGLPVKTSSIVLVGRAATSLIAARLRKRSKTSAEGAGISSPLSKKCGCLGHRVSACDW</sequence>
<name>A0A0U0RY59_MYCTX</name>
<evidence type="ECO:0000313" key="1">
    <source>
        <dbReference type="EMBL" id="COW12989.1"/>
    </source>
</evidence>
<dbReference type="AlphaFoldDB" id="A0A0U0RY59"/>
<dbReference type="EMBL" id="CSAJ01000317">
    <property type="protein sequence ID" value="COW36025.1"/>
    <property type="molecule type" value="Genomic_DNA"/>
</dbReference>
<dbReference type="Proteomes" id="UP000038802">
    <property type="component" value="Unassembled WGS sequence"/>
</dbReference>
<evidence type="ECO:0000313" key="3">
    <source>
        <dbReference type="Proteomes" id="UP000038802"/>
    </source>
</evidence>
<dbReference type="EMBL" id="CSAE01000338">
    <property type="protein sequence ID" value="COW12989.1"/>
    <property type="molecule type" value="Genomic_DNA"/>
</dbReference>
<reference evidence="1" key="2">
    <citation type="submission" date="2015-03" db="EMBL/GenBank/DDBJ databases">
        <authorList>
            <person name="Murphy D."/>
        </authorList>
    </citation>
    <scope>NUCLEOTIDE SEQUENCE [LARGE SCALE GENOMIC DNA]</scope>
    <source>
        <strain evidence="1">K00500041</strain>
    </source>
</reference>
<protein>
    <submittedName>
        <fullName evidence="1">Uncharacterized protein</fullName>
    </submittedName>
</protein>
<reference evidence="3 4" key="1">
    <citation type="submission" date="2015-03" db="EMBL/GenBank/DDBJ databases">
        <authorList>
            <consortium name="Pathogen Informatics"/>
        </authorList>
    </citation>
    <scope>NUCLEOTIDE SEQUENCE [LARGE SCALE GENOMIC DNA]</scope>
    <source>
        <strain evidence="3">K00500041</strain>
        <strain evidence="2 4">M09401471</strain>
    </source>
</reference>